<evidence type="ECO:0000313" key="1">
    <source>
        <dbReference type="EMBL" id="KZV03418.1"/>
    </source>
</evidence>
<dbReference type="EMBL" id="LUXO01000025">
    <property type="protein sequence ID" value="KZV03418.1"/>
    <property type="molecule type" value="Genomic_DNA"/>
</dbReference>
<organism evidence="1 2">
    <name type="scientific">Lactiplantibacillus plantarum</name>
    <name type="common">Lactobacillus plantarum</name>
    <dbReference type="NCBI Taxonomy" id="1590"/>
    <lineage>
        <taxon>Bacteria</taxon>
        <taxon>Bacillati</taxon>
        <taxon>Bacillota</taxon>
        <taxon>Bacilli</taxon>
        <taxon>Lactobacillales</taxon>
        <taxon>Lactobacillaceae</taxon>
        <taxon>Lactiplantibacillus</taxon>
    </lineage>
</organism>
<comment type="caution">
    <text evidence="1">The sequence shown here is derived from an EMBL/GenBank/DDBJ whole genome shotgun (WGS) entry which is preliminary data.</text>
</comment>
<sequence>MTVDLIIFFGCNSFESKYLAYKDKLFKLKEAFESIMPVNTEHFIFVIYSI</sequence>
<name>A0AAW3RGI4_LACPN</name>
<proteinExistence type="predicted"/>
<evidence type="ECO:0000313" key="2">
    <source>
        <dbReference type="Proteomes" id="UP000076872"/>
    </source>
</evidence>
<dbReference type="Proteomes" id="UP000076872">
    <property type="component" value="Unassembled WGS sequence"/>
</dbReference>
<protein>
    <submittedName>
        <fullName evidence="1">Uncharacterized protein</fullName>
    </submittedName>
</protein>
<gene>
    <name evidence="1" type="ORF">NAB2_1426</name>
</gene>
<dbReference type="AlphaFoldDB" id="A0AAW3RGI4"/>
<reference evidence="1 2" key="1">
    <citation type="submission" date="2016-03" db="EMBL/GenBank/DDBJ databases">
        <title>Comparative genomics of 54 Lactobacillus plantarum strains reveals genomic uncoupling from niche constraints.</title>
        <authorList>
            <person name="Martino M.E."/>
        </authorList>
    </citation>
    <scope>NUCLEOTIDE SEQUENCE [LARGE SCALE GENOMIC DNA]</scope>
    <source>
        <strain evidence="1 2">NAB2</strain>
    </source>
</reference>
<accession>A0AAW3RGI4</accession>